<name>A0A6I6DEH6_9FIRM</name>
<dbReference type="Gene3D" id="3.40.710.10">
    <property type="entry name" value="DD-peptidase/beta-lactamase superfamily"/>
    <property type="match status" value="1"/>
</dbReference>
<evidence type="ECO:0000313" key="7">
    <source>
        <dbReference type="Proteomes" id="UP000426444"/>
    </source>
</evidence>
<evidence type="ECO:0000259" key="5">
    <source>
        <dbReference type="Pfam" id="PF03717"/>
    </source>
</evidence>
<dbReference type="AlphaFoldDB" id="A0A6I6DEH6"/>
<dbReference type="InterPro" id="IPR050515">
    <property type="entry name" value="Beta-lactam/transpept"/>
</dbReference>
<evidence type="ECO:0000259" key="4">
    <source>
        <dbReference type="Pfam" id="PF00905"/>
    </source>
</evidence>
<dbReference type="SUPFAM" id="SSF56601">
    <property type="entry name" value="beta-lactamase/transpeptidase-like"/>
    <property type="match status" value="1"/>
</dbReference>
<dbReference type="GO" id="GO:0005886">
    <property type="term" value="C:plasma membrane"/>
    <property type="evidence" value="ECO:0007669"/>
    <property type="project" value="TreeGrafter"/>
</dbReference>
<dbReference type="InterPro" id="IPR005311">
    <property type="entry name" value="PBP_dimer"/>
</dbReference>
<evidence type="ECO:0000256" key="1">
    <source>
        <dbReference type="ARBA" id="ARBA00004370"/>
    </source>
</evidence>
<keyword evidence="7" id="KW-1185">Reference proteome</keyword>
<dbReference type="Pfam" id="PF03717">
    <property type="entry name" value="PBP_dimer"/>
    <property type="match status" value="1"/>
</dbReference>
<dbReference type="PANTHER" id="PTHR30627">
    <property type="entry name" value="PEPTIDOGLYCAN D,D-TRANSPEPTIDASE"/>
    <property type="match status" value="1"/>
</dbReference>
<dbReference type="Proteomes" id="UP000426444">
    <property type="component" value="Chromosome"/>
</dbReference>
<sequence length="576" mass="63799">MRTSRAFIMLTIFLFIFSSLLGRVFYIQIIKGEEMASQAAAMRSRQIELKEYERGEIFDRNLMPLTSNVVAAAVYCLPGVIRNQHSPPSSDDEHLKNYGFKIVSSFLGKVLEDKKQDEIFNMLLSGYESNQSFVRIDSNLSIEEIELINNSQFSGVVVAPILKRYSEDGFLGHILGYVSGGRNPKGKSGLELEYDEILSKSPSSQELITVLDARGLSIQGLMFKLRNEQNQDKGSIVLTIDKRIQEIVEKAMDDGIEKGAVLVLDAETKEILALANRPTYNPYKIADTISIDTNSSLVNRALTRYYPGSLFKVAVVTAALEEGIIKPDERYLCDGKYWFNENISITCWDKDGHGDLDLEKAFAMSCNPTFIDIGIRLGHQTLLQYVDLFQLTNESITGYTQQRAGSYVDISSSNPAIGNASIGQQGVKLTPLQIANLFATIADDGSWKAPSLVRSITDYDGNKDMLNKETKAQIISKDTAQKVKEMLEKVVIDGTGQNAALAEVQVAGKTATSQTGMVNENNEEILNAWFAGYFPANNPEWVVVVLAEDGRSGSQDAAPVFKDIARGILNYFPTHH</sequence>
<dbReference type="GO" id="GO:0008658">
    <property type="term" value="F:penicillin binding"/>
    <property type="evidence" value="ECO:0007669"/>
    <property type="project" value="InterPro"/>
</dbReference>
<evidence type="ECO:0008006" key="8">
    <source>
        <dbReference type="Google" id="ProtNLM"/>
    </source>
</evidence>
<dbReference type="PANTHER" id="PTHR30627:SF24">
    <property type="entry name" value="PENICILLIN-BINDING PROTEIN 4B"/>
    <property type="match status" value="1"/>
</dbReference>
<comment type="subcellular location">
    <subcellularLocation>
        <location evidence="1">Membrane</location>
    </subcellularLocation>
</comment>
<dbReference type="GO" id="GO:0071972">
    <property type="term" value="F:peptidoglycan L,D-transpeptidase activity"/>
    <property type="evidence" value="ECO:0007669"/>
    <property type="project" value="TreeGrafter"/>
</dbReference>
<gene>
    <name evidence="6" type="ORF">SYNTR_0318</name>
</gene>
<protein>
    <recommendedName>
        <fullName evidence="8">Peptidoglycan glycosyltransferase</fullName>
    </recommendedName>
</protein>
<organism evidence="6 7">
    <name type="scientific">Candidatus Syntrophocurvum alkaliphilum</name>
    <dbReference type="NCBI Taxonomy" id="2293317"/>
    <lineage>
        <taxon>Bacteria</taxon>
        <taxon>Bacillati</taxon>
        <taxon>Bacillota</taxon>
        <taxon>Clostridia</taxon>
        <taxon>Eubacteriales</taxon>
        <taxon>Syntrophomonadaceae</taxon>
        <taxon>Candidatus Syntrophocurvum</taxon>
    </lineage>
</organism>
<feature type="domain" description="Penicillin-binding protein transpeptidase" evidence="4">
    <location>
        <begin position="259"/>
        <end position="565"/>
    </location>
</feature>
<dbReference type="SUPFAM" id="SSF56519">
    <property type="entry name" value="Penicillin binding protein dimerisation domain"/>
    <property type="match status" value="1"/>
</dbReference>
<accession>A0A6I6DEH6</accession>
<reference evidence="7" key="1">
    <citation type="journal article" date="2019" name="Microbiology">
        <title>Complete Genome Sequence of an Uncultured Bacterium of the Candidate Phylum Bipolaricaulota.</title>
        <authorList>
            <person name="Kadnikov V.V."/>
            <person name="Mardanov A.V."/>
            <person name="Beletsky A.V."/>
            <person name="Frank Y.A."/>
            <person name="Karnachuk O.V."/>
            <person name="Ravin N.V."/>
        </authorList>
    </citation>
    <scope>NUCLEOTIDE SEQUENCE [LARGE SCALE GENOMIC DNA]</scope>
</reference>
<comment type="similarity">
    <text evidence="2">Belongs to the transpeptidase family.</text>
</comment>
<dbReference type="Pfam" id="PF00905">
    <property type="entry name" value="Transpeptidase"/>
    <property type="match status" value="1"/>
</dbReference>
<evidence type="ECO:0000313" key="6">
    <source>
        <dbReference type="EMBL" id="QGT98911.1"/>
    </source>
</evidence>
<dbReference type="Gene3D" id="3.90.1310.10">
    <property type="entry name" value="Penicillin-binding protein 2a (Domain 2)"/>
    <property type="match status" value="1"/>
</dbReference>
<keyword evidence="3" id="KW-0472">Membrane</keyword>
<dbReference type="EMBL" id="CP046457">
    <property type="protein sequence ID" value="QGT98911.1"/>
    <property type="molecule type" value="Genomic_DNA"/>
</dbReference>
<proteinExistence type="inferred from homology"/>
<feature type="domain" description="Penicillin-binding protein dimerisation" evidence="5">
    <location>
        <begin position="53"/>
        <end position="206"/>
    </location>
</feature>
<dbReference type="KEGG" id="salq:SYNTR_0318"/>
<dbReference type="InterPro" id="IPR036138">
    <property type="entry name" value="PBP_dimer_sf"/>
</dbReference>
<evidence type="ECO:0000256" key="3">
    <source>
        <dbReference type="ARBA" id="ARBA00023136"/>
    </source>
</evidence>
<dbReference type="InterPro" id="IPR012338">
    <property type="entry name" value="Beta-lactam/transpept-like"/>
</dbReference>
<evidence type="ECO:0000256" key="2">
    <source>
        <dbReference type="ARBA" id="ARBA00007171"/>
    </source>
</evidence>
<dbReference type="InterPro" id="IPR001460">
    <property type="entry name" value="PCN-bd_Tpept"/>
</dbReference>
<dbReference type="GO" id="GO:0071555">
    <property type="term" value="P:cell wall organization"/>
    <property type="evidence" value="ECO:0007669"/>
    <property type="project" value="TreeGrafter"/>
</dbReference>
<dbReference type="RefSeq" id="WP_197079151.1">
    <property type="nucleotide sequence ID" value="NZ_CP046457.1"/>
</dbReference>